<dbReference type="KEGG" id="sls:SLINC_7217"/>
<accession>A0A1B1MLF5</accession>
<name>A0A1B1MLF5_STRLN</name>
<dbReference type="Proteomes" id="UP000092598">
    <property type="component" value="Chromosome"/>
</dbReference>
<gene>
    <name evidence="1" type="ORF">SLINC_7217</name>
</gene>
<dbReference type="PATRIC" id="fig|1915.4.peg.7947"/>
<reference evidence="1 2" key="1">
    <citation type="submission" date="2016-07" db="EMBL/GenBank/DDBJ databases">
        <title>Enhancement of antibiotic productionsby engineered nitrateutilization in actinobacteria.</title>
        <authorList>
            <person name="Meng S.C."/>
        </authorList>
    </citation>
    <scope>NUCLEOTIDE SEQUENCE [LARGE SCALE GENOMIC DNA]</scope>
    <source>
        <strain evidence="1 2">NRRL 2936</strain>
    </source>
</reference>
<keyword evidence="1" id="KW-0378">Hydrolase</keyword>
<protein>
    <submittedName>
        <fullName evidence="1">Putative hydrolase</fullName>
    </submittedName>
</protein>
<dbReference type="Gene3D" id="3.40.50.1820">
    <property type="entry name" value="alpha/beta hydrolase"/>
    <property type="match status" value="1"/>
</dbReference>
<dbReference type="OrthoDB" id="8957634at2"/>
<proteinExistence type="predicted"/>
<dbReference type="EMBL" id="CP016438">
    <property type="protein sequence ID" value="ANS69441.1"/>
    <property type="molecule type" value="Genomic_DNA"/>
</dbReference>
<dbReference type="SUPFAM" id="SSF53474">
    <property type="entry name" value="alpha/beta-Hydrolases"/>
    <property type="match status" value="1"/>
</dbReference>
<organism evidence="1 2">
    <name type="scientific">Streptomyces lincolnensis</name>
    <dbReference type="NCBI Taxonomy" id="1915"/>
    <lineage>
        <taxon>Bacteria</taxon>
        <taxon>Bacillati</taxon>
        <taxon>Actinomycetota</taxon>
        <taxon>Actinomycetes</taxon>
        <taxon>Kitasatosporales</taxon>
        <taxon>Streptomycetaceae</taxon>
        <taxon>Streptomyces</taxon>
    </lineage>
</organism>
<evidence type="ECO:0000313" key="1">
    <source>
        <dbReference type="EMBL" id="ANS69441.1"/>
    </source>
</evidence>
<dbReference type="PANTHER" id="PTHR43433">
    <property type="entry name" value="HYDROLASE, ALPHA/BETA FOLD FAMILY PROTEIN"/>
    <property type="match status" value="1"/>
</dbReference>
<dbReference type="InterPro" id="IPR029058">
    <property type="entry name" value="AB_hydrolase_fold"/>
</dbReference>
<sequence length="293" mass="31307">MERFVDAAPGVRLWTEDRGAADASPLLLIMGAQASGMGWPDALVDLLAARHRVIRYDHRDTGRSTWAFDQRPYPIRELADDALAVLDGLGVERAHVVGLSMGGLLTQLLVADHPERLLSATLIGTSALSEAPYVRPDGTRIPPGRLPGIAPRVLEMWSRPVADLGPEAEVERRVEHWRVLGGDQLPFDAEYFRALERKIIEHTGHYDAGTAHGRADASGLDRTALLATASVPTLVISAPAEPVFPPPHPDHLAQVIPGSRLVEIPGMGHALPPAVHAPLADAILGHTSGPGGS</sequence>
<dbReference type="RefSeq" id="WP_067443003.1">
    <property type="nucleotide sequence ID" value="NZ_CP016438.1"/>
</dbReference>
<dbReference type="GO" id="GO:0016787">
    <property type="term" value="F:hydrolase activity"/>
    <property type="evidence" value="ECO:0007669"/>
    <property type="project" value="UniProtKB-KW"/>
</dbReference>
<dbReference type="InterPro" id="IPR000073">
    <property type="entry name" value="AB_hydrolase_1"/>
</dbReference>
<keyword evidence="2" id="KW-1185">Reference proteome</keyword>
<dbReference type="PANTHER" id="PTHR43433:SF5">
    <property type="entry name" value="AB HYDROLASE-1 DOMAIN-CONTAINING PROTEIN"/>
    <property type="match status" value="1"/>
</dbReference>
<dbReference type="InterPro" id="IPR050471">
    <property type="entry name" value="AB_hydrolase"/>
</dbReference>
<dbReference type="AlphaFoldDB" id="A0A1B1MLF5"/>
<dbReference type="Pfam" id="PF00561">
    <property type="entry name" value="Abhydrolase_1"/>
    <property type="match status" value="1"/>
</dbReference>
<evidence type="ECO:0000313" key="2">
    <source>
        <dbReference type="Proteomes" id="UP000092598"/>
    </source>
</evidence>
<dbReference type="STRING" id="1915.SLINC_7217"/>